<evidence type="ECO:0000313" key="10">
    <source>
        <dbReference type="EMBL" id="MFC4336479.1"/>
    </source>
</evidence>
<accession>A0ABV8U076</accession>
<keyword evidence="2 10" id="KW-0575">Peroxidase</keyword>
<dbReference type="SUPFAM" id="SSF54909">
    <property type="entry name" value="Dimeric alpha+beta barrel"/>
    <property type="match status" value="1"/>
</dbReference>
<evidence type="ECO:0000256" key="4">
    <source>
        <dbReference type="ARBA" id="ARBA00022723"/>
    </source>
</evidence>
<evidence type="ECO:0000256" key="5">
    <source>
        <dbReference type="ARBA" id="ARBA00022729"/>
    </source>
</evidence>
<keyword evidence="7" id="KW-0408">Iron</keyword>
<keyword evidence="11" id="KW-1185">Reference proteome</keyword>
<keyword evidence="5" id="KW-0732">Signal</keyword>
<protein>
    <submittedName>
        <fullName evidence="10">Dyp-type peroxidase</fullName>
    </submittedName>
</protein>
<evidence type="ECO:0000256" key="8">
    <source>
        <dbReference type="ARBA" id="ARBA00025737"/>
    </source>
</evidence>
<evidence type="ECO:0000313" key="11">
    <source>
        <dbReference type="Proteomes" id="UP001595823"/>
    </source>
</evidence>
<proteinExistence type="inferred from homology"/>
<dbReference type="Pfam" id="PF20628">
    <property type="entry name" value="Dyp_perox_C"/>
    <property type="match status" value="1"/>
</dbReference>
<comment type="caution">
    <text evidence="10">The sequence shown here is derived from an EMBL/GenBank/DDBJ whole genome shotgun (WGS) entry which is preliminary data.</text>
</comment>
<gene>
    <name evidence="10" type="ORF">ACFPET_14850</name>
</gene>
<evidence type="ECO:0000256" key="3">
    <source>
        <dbReference type="ARBA" id="ARBA00022617"/>
    </source>
</evidence>
<dbReference type="PANTHER" id="PTHR30521">
    <property type="entry name" value="DEFERROCHELATASE/PEROXIDASE"/>
    <property type="match status" value="1"/>
</dbReference>
<evidence type="ECO:0000259" key="9">
    <source>
        <dbReference type="Pfam" id="PF20628"/>
    </source>
</evidence>
<keyword evidence="3" id="KW-0349">Heme</keyword>
<keyword evidence="6" id="KW-0560">Oxidoreductase</keyword>
<dbReference type="NCBIfam" id="TIGR01413">
    <property type="entry name" value="Dyp_perox_fam"/>
    <property type="match status" value="1"/>
</dbReference>
<dbReference type="InterPro" id="IPR006314">
    <property type="entry name" value="Dyp_peroxidase"/>
</dbReference>
<dbReference type="PROSITE" id="PS51404">
    <property type="entry name" value="DYP_PEROXIDASE"/>
    <property type="match status" value="1"/>
</dbReference>
<dbReference type="InterPro" id="IPR048328">
    <property type="entry name" value="Dyp_perox_C"/>
</dbReference>
<dbReference type="RefSeq" id="WP_380622462.1">
    <property type="nucleotide sequence ID" value="NZ_JBHSDK010000021.1"/>
</dbReference>
<reference evidence="11" key="1">
    <citation type="journal article" date="2019" name="Int. J. Syst. Evol. Microbiol.">
        <title>The Global Catalogue of Microorganisms (GCM) 10K type strain sequencing project: providing services to taxonomists for standard genome sequencing and annotation.</title>
        <authorList>
            <consortium name="The Broad Institute Genomics Platform"/>
            <consortium name="The Broad Institute Genome Sequencing Center for Infectious Disease"/>
            <person name="Wu L."/>
            <person name="Ma J."/>
        </authorList>
    </citation>
    <scope>NUCLEOTIDE SEQUENCE [LARGE SCALE GENOMIC DNA]</scope>
    <source>
        <strain evidence="11">IBRC-M 10908</strain>
    </source>
</reference>
<dbReference type="EMBL" id="JBHSDK010000021">
    <property type="protein sequence ID" value="MFC4336479.1"/>
    <property type="molecule type" value="Genomic_DNA"/>
</dbReference>
<evidence type="ECO:0000256" key="6">
    <source>
        <dbReference type="ARBA" id="ARBA00023002"/>
    </source>
</evidence>
<comment type="similarity">
    <text evidence="8">Belongs to the DyP-type peroxidase family.</text>
</comment>
<keyword evidence="4" id="KW-0479">Metal-binding</keyword>
<evidence type="ECO:0000256" key="7">
    <source>
        <dbReference type="ARBA" id="ARBA00023004"/>
    </source>
</evidence>
<organism evidence="10 11">
    <name type="scientific">Salininema proteolyticum</name>
    <dbReference type="NCBI Taxonomy" id="1607685"/>
    <lineage>
        <taxon>Bacteria</taxon>
        <taxon>Bacillati</taxon>
        <taxon>Actinomycetota</taxon>
        <taxon>Actinomycetes</taxon>
        <taxon>Glycomycetales</taxon>
        <taxon>Glycomycetaceae</taxon>
        <taxon>Salininema</taxon>
    </lineage>
</organism>
<comment type="cofactor">
    <cofactor evidence="1">
        <name>heme b</name>
        <dbReference type="ChEBI" id="CHEBI:60344"/>
    </cofactor>
</comment>
<feature type="domain" description="Dyp-type peroxidase C-terminal" evidence="9">
    <location>
        <begin position="165"/>
        <end position="332"/>
    </location>
</feature>
<evidence type="ECO:0000256" key="2">
    <source>
        <dbReference type="ARBA" id="ARBA00022559"/>
    </source>
</evidence>
<dbReference type="InterPro" id="IPR011008">
    <property type="entry name" value="Dimeric_a/b-barrel"/>
</dbReference>
<dbReference type="GO" id="GO:0004601">
    <property type="term" value="F:peroxidase activity"/>
    <property type="evidence" value="ECO:0007669"/>
    <property type="project" value="UniProtKB-KW"/>
</dbReference>
<sequence>MTEAPALGGMRLSRRTVLASGMSAVLAGCTEGEAEPETVPGPPLYDRPRHLVAAVFRGGGIGAEAVAAAAAAVGESFERDGFDASGLSLSTGLGPRPVAAVDDRLPGAERLPEFTREDLSPETRDGDALLLAGADDAVLPAMAVSAFAEALDVEPAWTQRGFSSPRNLMGFHDGTENPESREELDDDVWISEPGGLAGTTIAVVRRLRIDLRRWNELPVEEQERAVGRRRHDGRPLSGADIDLAAKRPDGEYEIPALSHVRRSHPLAAGAGRMLRRGYGYDNGPEDRGLLFISFQNSLRTFTATQRRMDKGDAMMEYTTATASGSFLMLPTDDAGRTTVPAVLERR</sequence>
<name>A0ABV8U076_9ACTN</name>
<dbReference type="PANTHER" id="PTHR30521:SF4">
    <property type="entry name" value="DEFERROCHELATASE"/>
    <property type="match status" value="1"/>
</dbReference>
<evidence type="ECO:0000256" key="1">
    <source>
        <dbReference type="ARBA" id="ARBA00001970"/>
    </source>
</evidence>
<dbReference type="Proteomes" id="UP001595823">
    <property type="component" value="Unassembled WGS sequence"/>
</dbReference>